<dbReference type="Proteomes" id="UP000831189">
    <property type="component" value="Chromosome"/>
</dbReference>
<gene>
    <name evidence="1" type="ORF">M0M42_12595</name>
</gene>
<keyword evidence="2" id="KW-1185">Reference proteome</keyword>
<sequence length="74" mass="8247">MKRADQNRQTLTYADGYSYTEIFNAPEIPGVPSGNRLVSVFHAFFTEDRDNESASDAPRTVQPVSQIVEPVSDI</sequence>
<name>A0ABY4KL58_9PSED</name>
<reference evidence="1 2" key="1">
    <citation type="submission" date="2022-04" db="EMBL/GenBank/DDBJ databases">
        <title>Pseudomonas knackmussii B09-2.</title>
        <authorList>
            <person name="Deng Y."/>
        </authorList>
    </citation>
    <scope>NUCLEOTIDE SEQUENCE [LARGE SCALE GENOMIC DNA]</scope>
    <source>
        <strain evidence="1 2">B09-2</strain>
    </source>
</reference>
<protein>
    <submittedName>
        <fullName evidence="1">Uncharacterized protein</fullName>
    </submittedName>
</protein>
<organism evidence="1 2">
    <name type="scientific">Pseudomonas knackmussii</name>
    <dbReference type="NCBI Taxonomy" id="65741"/>
    <lineage>
        <taxon>Bacteria</taxon>
        <taxon>Pseudomonadati</taxon>
        <taxon>Pseudomonadota</taxon>
        <taxon>Gammaproteobacteria</taxon>
        <taxon>Pseudomonadales</taxon>
        <taxon>Pseudomonadaceae</taxon>
        <taxon>Pseudomonas</taxon>
    </lineage>
</organism>
<accession>A0ABY4KL58</accession>
<proteinExistence type="predicted"/>
<dbReference type="EMBL" id="CP096208">
    <property type="protein sequence ID" value="UPQ81269.1"/>
    <property type="molecule type" value="Genomic_DNA"/>
</dbReference>
<evidence type="ECO:0000313" key="2">
    <source>
        <dbReference type="Proteomes" id="UP000831189"/>
    </source>
</evidence>
<evidence type="ECO:0000313" key="1">
    <source>
        <dbReference type="EMBL" id="UPQ81269.1"/>
    </source>
</evidence>